<evidence type="ECO:0000256" key="6">
    <source>
        <dbReference type="ARBA" id="ARBA00022964"/>
    </source>
</evidence>
<dbReference type="InterPro" id="IPR037120">
    <property type="entry name" value="Haem_peroxidase_sf_animal"/>
</dbReference>
<dbReference type="InterPro" id="IPR019791">
    <property type="entry name" value="Haem_peroxidase_animal"/>
</dbReference>
<dbReference type="GO" id="GO:0006979">
    <property type="term" value="P:response to oxidative stress"/>
    <property type="evidence" value="ECO:0007669"/>
    <property type="project" value="InterPro"/>
</dbReference>
<evidence type="ECO:0000256" key="4">
    <source>
        <dbReference type="ARBA" id="ARBA00022559"/>
    </source>
</evidence>
<dbReference type="SUPFAM" id="SSF48264">
    <property type="entry name" value="Cytochrome P450"/>
    <property type="match status" value="1"/>
</dbReference>
<dbReference type="InterPro" id="IPR034812">
    <property type="entry name" value="Ppo-like_N"/>
</dbReference>
<evidence type="ECO:0000256" key="5">
    <source>
        <dbReference type="ARBA" id="ARBA00022723"/>
    </source>
</evidence>
<evidence type="ECO:0000256" key="8">
    <source>
        <dbReference type="ARBA" id="ARBA00023004"/>
    </source>
</evidence>
<dbReference type="InterPro" id="IPR001128">
    <property type="entry name" value="Cyt_P450"/>
</dbReference>
<dbReference type="EC" id="1.13.11.60" evidence="3"/>
<keyword evidence="12" id="KW-1185">Reference proteome</keyword>
<dbReference type="GO" id="GO:0004601">
    <property type="term" value="F:peroxidase activity"/>
    <property type="evidence" value="ECO:0007669"/>
    <property type="project" value="UniProtKB-KW"/>
</dbReference>
<dbReference type="InterPro" id="IPR050783">
    <property type="entry name" value="Oxylipin_biosynth_metab"/>
</dbReference>
<dbReference type="InterPro" id="IPR036396">
    <property type="entry name" value="Cyt_P450_sf"/>
</dbReference>
<dbReference type="Pfam" id="PF03098">
    <property type="entry name" value="An_peroxidase"/>
    <property type="match status" value="2"/>
</dbReference>
<dbReference type="CDD" id="cd20612">
    <property type="entry name" value="CYP_LDS-like_C"/>
    <property type="match status" value="1"/>
</dbReference>
<dbReference type="SUPFAM" id="SSF48113">
    <property type="entry name" value="Heme-dependent peroxidases"/>
    <property type="match status" value="1"/>
</dbReference>
<dbReference type="Proteomes" id="UP000503462">
    <property type="component" value="Chromosome 2"/>
</dbReference>
<keyword evidence="7" id="KW-0560">Oxidoreductase</keyword>
<dbReference type="PROSITE" id="PS00086">
    <property type="entry name" value="CYTOCHROME_P450"/>
    <property type="match status" value="1"/>
</dbReference>
<name>A0A6H0XQS6_9PEZI</name>
<evidence type="ECO:0000313" key="12">
    <source>
        <dbReference type="Proteomes" id="UP000503462"/>
    </source>
</evidence>
<evidence type="ECO:0000256" key="9">
    <source>
        <dbReference type="ARBA" id="ARBA00023235"/>
    </source>
</evidence>
<keyword evidence="4" id="KW-0575">Peroxidase</keyword>
<gene>
    <name evidence="11" type="ORF">AMS68_002337</name>
</gene>
<dbReference type="PROSITE" id="PS50292">
    <property type="entry name" value="PEROXIDASE_3"/>
    <property type="match status" value="1"/>
</dbReference>
<evidence type="ECO:0000256" key="3">
    <source>
        <dbReference type="ARBA" id="ARBA00013239"/>
    </source>
</evidence>
<evidence type="ECO:0000256" key="7">
    <source>
        <dbReference type="ARBA" id="ARBA00023002"/>
    </source>
</evidence>
<dbReference type="Gene3D" id="1.10.630.10">
    <property type="entry name" value="Cytochrome P450"/>
    <property type="match status" value="1"/>
</dbReference>
<dbReference type="Gene3D" id="1.10.640.10">
    <property type="entry name" value="Haem peroxidase domain superfamily, animal type"/>
    <property type="match status" value="1"/>
</dbReference>
<keyword evidence="5 10" id="KW-0479">Metal-binding</keyword>
<dbReference type="EMBL" id="CP051140">
    <property type="protein sequence ID" value="QIW96819.1"/>
    <property type="molecule type" value="Genomic_DNA"/>
</dbReference>
<protein>
    <recommendedName>
        <fullName evidence="3">linoleate 8R-lipoxygenase</fullName>
        <ecNumber evidence="3">1.13.11.60</ecNumber>
    </recommendedName>
</protein>
<dbReference type="InterPro" id="IPR010255">
    <property type="entry name" value="Haem_peroxidase_sf"/>
</dbReference>
<keyword evidence="6" id="KW-0223">Dioxygenase</keyword>
<dbReference type="GO" id="GO:0006631">
    <property type="term" value="P:fatty acid metabolic process"/>
    <property type="evidence" value="ECO:0007669"/>
    <property type="project" value="UniProtKB-ARBA"/>
</dbReference>
<dbReference type="AlphaFoldDB" id="A0A6H0XQS6"/>
<dbReference type="GO" id="GO:0020037">
    <property type="term" value="F:heme binding"/>
    <property type="evidence" value="ECO:0007669"/>
    <property type="project" value="InterPro"/>
</dbReference>
<reference evidence="11 12" key="1">
    <citation type="journal article" date="2016" name="Sci. Rep.">
        <title>Peltaster fructicola genome reveals evolution from an invasive phytopathogen to an ectophytic parasite.</title>
        <authorList>
            <person name="Xu C."/>
            <person name="Chen H."/>
            <person name="Gleason M.L."/>
            <person name="Xu J.R."/>
            <person name="Liu H."/>
            <person name="Zhang R."/>
            <person name="Sun G."/>
        </authorList>
    </citation>
    <scope>NUCLEOTIDE SEQUENCE [LARGE SCALE GENOMIC DNA]</scope>
    <source>
        <strain evidence="11 12">LNHT1506</strain>
    </source>
</reference>
<dbReference type="PANTHER" id="PTHR11903:SF13">
    <property type="entry name" value="LINOLEATE 10R-LIPOXYGENASE"/>
    <property type="match status" value="1"/>
</dbReference>
<keyword evidence="8 10" id="KW-0408">Iron</keyword>
<dbReference type="OrthoDB" id="823504at2759"/>
<sequence length="1152" mass="129327">MATLKRSGSRAWSFKKAPVVSVAEATPEPAPESKIDELHGRFATALVSLKKALKAIKAPVPTQTGDGTALPEAPATGIHKKAAELGDATRDCARLGIKTTAQLVDAASKMSKHELVDDREYLMEVMIKAAATIPDDSVSNKLTDGFVTTLWNDLSHPPQDLMSSDYMYRKPDGSMNNYERPMVGAAHMPYARTVASKTMQPGSLPDPGVLFDTLLARKKGTEHPNKISSMLFYIASIIIHDVFKTDHRDFRVSGTSSYLDLAPLYGSDWEQQKSMRTFNDGKIHPDCFSEPRLLSFPPGVGAILIMFNRYHNWVVEQLAAINEGHRFDKTNKKFSKHDGIERDQRDEDLFQTGRLVTCGLYINIILVDYVRVILNLNRTDSNWQLDPRKDIPNGPPKGTGNQVSAEFNLVYRWHSAISSRDEAWTDDLMDQIFQGKDTTDLDPVEVVKTLGHLQADVERHPPHERPFPALKSETLQRITDGPYKGRFKDDDLAALLTASIEDCANAMGPQQVPICLRAIEVLGIQQARTWQLATLNEFRQHFGLQPHRTFDDITKNVEVAEALKHLYDTPDHVELYPGLVVEDAKKPMLPGSGLCPSYTVSRAVLSDAVALVRGDRFYTTCYTPSALTNWGLQEASSDLAIDNGCVFYKLFLRALPNNYDPASIYVHYPLTVPSETEIILKALNKDHKYDMSKPTSIPQPTIIMSHSAAMKIMNDKETFNVTWGKAMQFLMTPAAKNFMLAGDGPANAKSRALMEKGLYQGESSRAIPKGNEKWLQAVQTFYEETTTKMLQEKSFKLGKLNQVDIIREVGNRVHVHFAAELFSLPLKTEEFPHGMLTETEMYLIFAAVFICVFFDVDPPKSFGLRQTAYDVTKILSGFIEAQVRAIYKTGKLAEDLIDRIKPVNSTLKDYGIHMIKRLCDANTDLNDLVYGNIMGTAAGMVANQGQLFGQILDYMFTEGTEHIPEINRLAKQDTPEAFDKLMHYMLEFSRLNGETGVFRRVTKHCHITDENPGFNVSSVDYNLKAGDVIMVNLKAVSRDPKAFPDPDKVRLDRDIDSYVHFGWGPHQCLGTPMTRVALTTMLKVIGRLDNLQAADVAVGKYKEQSKVKKIVKEFVPGDLEAFDKHWHYHAFMTEDWDMFFPFPTSLKVNWTS</sequence>
<proteinExistence type="predicted"/>
<feature type="binding site" description="axial binding residue" evidence="10">
    <location>
        <position position="414"/>
    </location>
    <ligand>
        <name>heme b</name>
        <dbReference type="ChEBI" id="CHEBI:60344"/>
    </ligand>
    <ligandPart>
        <name>Fe</name>
        <dbReference type="ChEBI" id="CHEBI:18248"/>
    </ligandPart>
</feature>
<keyword evidence="10" id="KW-0349">Heme</keyword>
<evidence type="ECO:0000313" key="11">
    <source>
        <dbReference type="EMBL" id="QIW96819.1"/>
    </source>
</evidence>
<keyword evidence="9" id="KW-0413">Isomerase</keyword>
<dbReference type="GO" id="GO:0016853">
    <property type="term" value="F:isomerase activity"/>
    <property type="evidence" value="ECO:0007669"/>
    <property type="project" value="UniProtKB-KW"/>
</dbReference>
<dbReference type="GO" id="GO:0005506">
    <property type="term" value="F:iron ion binding"/>
    <property type="evidence" value="ECO:0007669"/>
    <property type="project" value="InterPro"/>
</dbReference>
<evidence type="ECO:0000256" key="10">
    <source>
        <dbReference type="PIRSR" id="PIRSR619791-2"/>
    </source>
</evidence>
<dbReference type="GO" id="GO:0004497">
    <property type="term" value="F:monooxygenase activity"/>
    <property type="evidence" value="ECO:0007669"/>
    <property type="project" value="InterPro"/>
</dbReference>
<dbReference type="InterPro" id="IPR017972">
    <property type="entry name" value="Cyt_P450_CS"/>
</dbReference>
<comment type="subunit">
    <text evidence="2">Homotetramer.</text>
</comment>
<evidence type="ECO:0000256" key="2">
    <source>
        <dbReference type="ARBA" id="ARBA00011881"/>
    </source>
</evidence>
<dbReference type="GO" id="GO:0052878">
    <property type="term" value="F:linoleate 8R-lipoxygenase activity"/>
    <property type="evidence" value="ECO:0007669"/>
    <property type="project" value="UniProtKB-EC"/>
</dbReference>
<dbReference type="CDD" id="cd09817">
    <property type="entry name" value="linoleate_diol_synthase_like"/>
    <property type="match status" value="1"/>
</dbReference>
<dbReference type="PRINTS" id="PR00457">
    <property type="entry name" value="ANPEROXIDASE"/>
</dbReference>
<accession>A0A6H0XQS6</accession>
<dbReference type="GO" id="GO:0016705">
    <property type="term" value="F:oxidoreductase activity, acting on paired donors, with incorporation or reduction of molecular oxygen"/>
    <property type="evidence" value="ECO:0007669"/>
    <property type="project" value="InterPro"/>
</dbReference>
<evidence type="ECO:0000256" key="1">
    <source>
        <dbReference type="ARBA" id="ARBA00000699"/>
    </source>
</evidence>
<dbReference type="PANTHER" id="PTHR11903">
    <property type="entry name" value="PROSTAGLANDIN G/H SYNTHASE"/>
    <property type="match status" value="1"/>
</dbReference>
<organism evidence="11 12">
    <name type="scientific">Peltaster fructicola</name>
    <dbReference type="NCBI Taxonomy" id="286661"/>
    <lineage>
        <taxon>Eukaryota</taxon>
        <taxon>Fungi</taxon>
        <taxon>Dikarya</taxon>
        <taxon>Ascomycota</taxon>
        <taxon>Pezizomycotina</taxon>
        <taxon>Dothideomycetes</taxon>
        <taxon>Dothideomycetes incertae sedis</taxon>
        <taxon>Peltaster</taxon>
    </lineage>
</organism>
<comment type="catalytic activity">
    <reaction evidence="1">
        <text>(9Z,12Z)-octadecadienoate + O2 = (8R,9Z,12Z)-8-hydroperoxyoctadeca-9,12-dienoate</text>
        <dbReference type="Rhea" id="RHEA:25395"/>
        <dbReference type="ChEBI" id="CHEBI:15379"/>
        <dbReference type="ChEBI" id="CHEBI:30245"/>
        <dbReference type="ChEBI" id="CHEBI:58659"/>
        <dbReference type="EC" id="1.13.11.60"/>
    </reaction>
</comment>
<dbReference type="Pfam" id="PF00067">
    <property type="entry name" value="p450"/>
    <property type="match status" value="1"/>
</dbReference>